<keyword evidence="6" id="KW-0769">Symport</keyword>
<feature type="transmembrane region" description="Helical" evidence="14">
    <location>
        <begin position="261"/>
        <end position="283"/>
    </location>
</feature>
<evidence type="ECO:0000256" key="8">
    <source>
        <dbReference type="ARBA" id="ARBA00023053"/>
    </source>
</evidence>
<dbReference type="GO" id="GO:0006814">
    <property type="term" value="P:sodium ion transport"/>
    <property type="evidence" value="ECO:0007669"/>
    <property type="project" value="UniProtKB-KW"/>
</dbReference>
<reference evidence="15 16" key="2">
    <citation type="submission" date="2018-06" db="EMBL/GenBank/DDBJ databases">
        <title>Marinobactersediminissp. nov, a moderately halophilic bacterium isolated from marine solar saltern.</title>
        <authorList>
            <person name="Zhang Y."/>
        </authorList>
    </citation>
    <scope>NUCLEOTIDE SEQUENCE [LARGE SCALE GENOMIC DNA]</scope>
    <source>
        <strain evidence="15 16">F01</strain>
    </source>
</reference>
<comment type="caution">
    <text evidence="15">The sequence shown here is derived from an EMBL/GenBank/DDBJ whole genome shotgun (WGS) entry which is preliminary data.</text>
</comment>
<gene>
    <name evidence="15" type="ORF">DIT71_02705</name>
</gene>
<comment type="subcellular location">
    <subcellularLocation>
        <location evidence="1">Cell membrane</location>
        <topology evidence="1">Multi-pass membrane protein</topology>
    </subcellularLocation>
</comment>
<evidence type="ECO:0000256" key="2">
    <source>
        <dbReference type="ARBA" id="ARBA00006434"/>
    </source>
</evidence>
<feature type="transmembrane region" description="Helical" evidence="14">
    <location>
        <begin position="424"/>
        <end position="448"/>
    </location>
</feature>
<keyword evidence="11" id="KW-0739">Sodium transport</keyword>
<protein>
    <submittedName>
        <fullName evidence="15">Sodium:proline symporter</fullName>
    </submittedName>
</protein>
<organism evidence="15 16">
    <name type="scientific">Marinobacter vulgaris</name>
    <dbReference type="NCBI Taxonomy" id="1928331"/>
    <lineage>
        <taxon>Bacteria</taxon>
        <taxon>Pseudomonadati</taxon>
        <taxon>Pseudomonadota</taxon>
        <taxon>Gammaproteobacteria</taxon>
        <taxon>Pseudomonadales</taxon>
        <taxon>Marinobacteraceae</taxon>
        <taxon>Marinobacter</taxon>
    </lineage>
</organism>
<feature type="transmembrane region" description="Helical" evidence="14">
    <location>
        <begin position="190"/>
        <end position="208"/>
    </location>
</feature>
<dbReference type="PANTHER" id="PTHR48086">
    <property type="entry name" value="SODIUM/PROLINE SYMPORTER-RELATED"/>
    <property type="match status" value="1"/>
</dbReference>
<dbReference type="Gene3D" id="1.20.1730.10">
    <property type="entry name" value="Sodium/glucose cotransporter"/>
    <property type="match status" value="1"/>
</dbReference>
<evidence type="ECO:0000256" key="6">
    <source>
        <dbReference type="ARBA" id="ARBA00022847"/>
    </source>
</evidence>
<dbReference type="EMBL" id="QFWX01000001">
    <property type="protein sequence ID" value="PXX93728.1"/>
    <property type="molecule type" value="Genomic_DNA"/>
</dbReference>
<evidence type="ECO:0000256" key="11">
    <source>
        <dbReference type="ARBA" id="ARBA00023201"/>
    </source>
</evidence>
<accession>A0A2V3ZQF6</accession>
<evidence type="ECO:0000256" key="4">
    <source>
        <dbReference type="ARBA" id="ARBA00022475"/>
    </source>
</evidence>
<keyword evidence="7 14" id="KW-1133">Transmembrane helix</keyword>
<keyword evidence="10 14" id="KW-0472">Membrane</keyword>
<dbReference type="InterPro" id="IPR050277">
    <property type="entry name" value="Sodium:Solute_Symporter"/>
</dbReference>
<feature type="transmembrane region" description="Helical" evidence="14">
    <location>
        <begin position="348"/>
        <end position="366"/>
    </location>
</feature>
<keyword evidence="16" id="KW-1185">Reference proteome</keyword>
<proteinExistence type="inferred from homology"/>
<comment type="catalytic activity">
    <reaction evidence="12">
        <text>L-proline(in) + Na(+)(in) = L-proline(out) + Na(+)(out)</text>
        <dbReference type="Rhea" id="RHEA:28967"/>
        <dbReference type="ChEBI" id="CHEBI:29101"/>
        <dbReference type="ChEBI" id="CHEBI:60039"/>
    </reaction>
</comment>
<dbReference type="InterPro" id="IPR038377">
    <property type="entry name" value="Na/Glc_symporter_sf"/>
</dbReference>
<reference evidence="16" key="1">
    <citation type="submission" date="2018-05" db="EMBL/GenBank/DDBJ databases">
        <authorList>
            <person name="Lu D."/>
        </authorList>
    </citation>
    <scope>NUCLEOTIDE SEQUENCE [LARGE SCALE GENOMIC DNA]</scope>
    <source>
        <strain evidence="16">F01</strain>
    </source>
</reference>
<feature type="transmembrane region" description="Helical" evidence="14">
    <location>
        <begin position="509"/>
        <end position="529"/>
    </location>
</feature>
<feature type="transmembrane region" description="Helical" evidence="14">
    <location>
        <begin position="398"/>
        <end position="418"/>
    </location>
</feature>
<keyword evidence="4" id="KW-1003">Cell membrane</keyword>
<evidence type="ECO:0000256" key="9">
    <source>
        <dbReference type="ARBA" id="ARBA00023065"/>
    </source>
</evidence>
<evidence type="ECO:0000256" key="3">
    <source>
        <dbReference type="ARBA" id="ARBA00022448"/>
    </source>
</evidence>
<dbReference type="OrthoDB" id="9789704at2"/>
<feature type="transmembrane region" description="Helical" evidence="14">
    <location>
        <begin position="43"/>
        <end position="63"/>
    </location>
</feature>
<evidence type="ECO:0000256" key="12">
    <source>
        <dbReference type="ARBA" id="ARBA00033708"/>
    </source>
</evidence>
<dbReference type="GO" id="GO:0005886">
    <property type="term" value="C:plasma membrane"/>
    <property type="evidence" value="ECO:0007669"/>
    <property type="project" value="UniProtKB-SubCell"/>
</dbReference>
<evidence type="ECO:0000313" key="16">
    <source>
        <dbReference type="Proteomes" id="UP000253987"/>
    </source>
</evidence>
<dbReference type="PANTHER" id="PTHR48086:SF3">
    <property type="entry name" value="SODIUM_PROLINE SYMPORTER"/>
    <property type="match status" value="1"/>
</dbReference>
<keyword evidence="3" id="KW-0813">Transport</keyword>
<feature type="transmembrane region" description="Helical" evidence="14">
    <location>
        <begin position="535"/>
        <end position="554"/>
    </location>
</feature>
<name>A0A2V3ZQF6_9GAMM</name>
<feature type="transmembrane region" description="Helical" evidence="14">
    <location>
        <begin position="220"/>
        <end position="241"/>
    </location>
</feature>
<evidence type="ECO:0000256" key="5">
    <source>
        <dbReference type="ARBA" id="ARBA00022692"/>
    </source>
</evidence>
<evidence type="ECO:0000256" key="1">
    <source>
        <dbReference type="ARBA" id="ARBA00004651"/>
    </source>
</evidence>
<feature type="transmembrane region" description="Helical" evidence="14">
    <location>
        <begin position="480"/>
        <end position="502"/>
    </location>
</feature>
<evidence type="ECO:0000256" key="14">
    <source>
        <dbReference type="SAM" id="Phobius"/>
    </source>
</evidence>
<dbReference type="Proteomes" id="UP000253987">
    <property type="component" value="Unassembled WGS sequence"/>
</dbReference>
<evidence type="ECO:0000256" key="10">
    <source>
        <dbReference type="ARBA" id="ARBA00023136"/>
    </source>
</evidence>
<feature type="transmembrane region" description="Helical" evidence="14">
    <location>
        <begin position="75"/>
        <end position="95"/>
    </location>
</feature>
<dbReference type="PROSITE" id="PS50283">
    <property type="entry name" value="NA_SOLUT_SYMP_3"/>
    <property type="match status" value="1"/>
</dbReference>
<feature type="transmembrane region" description="Helical" evidence="14">
    <location>
        <begin position="455"/>
        <end position="474"/>
    </location>
</feature>
<keyword evidence="5 14" id="KW-0812">Transmembrane</keyword>
<dbReference type="AlphaFoldDB" id="A0A2V3ZQF6"/>
<evidence type="ECO:0000256" key="7">
    <source>
        <dbReference type="ARBA" id="ARBA00022989"/>
    </source>
</evidence>
<dbReference type="GO" id="GO:0015293">
    <property type="term" value="F:symporter activity"/>
    <property type="evidence" value="ECO:0007669"/>
    <property type="project" value="UniProtKB-KW"/>
</dbReference>
<evidence type="ECO:0000313" key="15">
    <source>
        <dbReference type="EMBL" id="PXX93728.1"/>
    </source>
</evidence>
<dbReference type="InterPro" id="IPR001734">
    <property type="entry name" value="Na/solute_symporter"/>
</dbReference>
<dbReference type="CDD" id="cd11476">
    <property type="entry name" value="SLC5sbd_DUR3"/>
    <property type="match status" value="1"/>
</dbReference>
<dbReference type="Pfam" id="PF00474">
    <property type="entry name" value="SSF"/>
    <property type="match status" value="1"/>
</dbReference>
<keyword evidence="8" id="KW-0915">Sodium</keyword>
<keyword evidence="9" id="KW-0406">Ion transport</keyword>
<feature type="transmembrane region" description="Helical" evidence="14">
    <location>
        <begin position="159"/>
        <end position="184"/>
    </location>
</feature>
<evidence type="ECO:0000256" key="13">
    <source>
        <dbReference type="RuleBase" id="RU362091"/>
    </source>
</evidence>
<comment type="similarity">
    <text evidence="2 13">Belongs to the sodium:solute symporter (SSF) (TC 2.A.21) family.</text>
</comment>
<feature type="transmembrane region" description="Helical" evidence="14">
    <location>
        <begin position="115"/>
        <end position="132"/>
    </location>
</feature>
<sequence length="589" mass="62698">MRCFPTPAPDGRIPDDSGHWRLFVVLKRGCDLNDTGFTEFSTVTVLLLLAAFYGGTYLLTLLIRKDREDTSGFMVAGHHVGFGMGAASMTATWIWAASFYAAATSGYTYGVSGPIHYGLWGALMILFIYPFGRRFRQLAPNGHTLGELIHARHGASSQLILAGSNILGSVISLMVNFTAAGALVSVLSPLSFETGVIVAGIGVLAYTLTSGFRASVFTDFAQLVALMAIAIIIIPAVLFSAGGTEVMVDGLSRMTDQQASLFSVDAIMNQGAPFFVAVLAYAIGNQTISQRLFAVREKHIKSTFVTATIGYGAIVIGLGMIGLMALSVGMEPIDGNMNNLIPQMVSTYLSPVFVALFFILVIGSLSSTADSDLSALSTIVMADVYGKNIARNNPDPKVMMLVGRITMVVATVAGLVFASFSLDILVMLVFVGALWGAIVFPVIVSCYWDRVTNAAFTWSVVVAMALFCIARFELLEMTGFTVLAFEVLASVGGAVVIGMMVFGFFGRAAGLVAGLITLVAMLVFATGFLRDYMVLVASLTAYGASAVVCTAMTLTSNERFDFDLIRKRVDDYDDAGIEDDAAMIPEGAK</sequence>
<feature type="transmembrane region" description="Helical" evidence="14">
    <location>
        <begin position="304"/>
        <end position="328"/>
    </location>
</feature>